<organism evidence="3 4">
    <name type="scientific">Aphanomyces stellatus</name>
    <dbReference type="NCBI Taxonomy" id="120398"/>
    <lineage>
        <taxon>Eukaryota</taxon>
        <taxon>Sar</taxon>
        <taxon>Stramenopiles</taxon>
        <taxon>Oomycota</taxon>
        <taxon>Saprolegniomycetes</taxon>
        <taxon>Saprolegniales</taxon>
        <taxon>Verrucalvaceae</taxon>
        <taxon>Aphanomyces</taxon>
    </lineage>
</organism>
<dbReference type="Proteomes" id="UP000332933">
    <property type="component" value="Unassembled WGS sequence"/>
</dbReference>
<evidence type="ECO:0000256" key="1">
    <source>
        <dbReference type="SAM" id="MobiDB-lite"/>
    </source>
</evidence>
<accession>A0A485L953</accession>
<evidence type="ECO:0000313" key="3">
    <source>
        <dbReference type="EMBL" id="VFT94425.1"/>
    </source>
</evidence>
<sequence length="214" mass="23226">MHSVASRRTANKHHNSRPPLVPSTATQSAIVFSWNDFLCPIEIFHAAHAMPSQAQLAQLDQSIVQLLLHAQTIAPVFVLCESGAAFMETLCMSLFPRCAQLFASPEMQRRIQLVCAATSLTPQWHGQMLHMITTLRLPMTMRPGMSCALVVFGKETMRAGCLALAKFAPTCIQPKVLTNAVTSVDVVATMQRLAAVGQSLHTIVSHAGAIDIVV</sequence>
<proteinExistence type="predicted"/>
<evidence type="ECO:0000313" key="2">
    <source>
        <dbReference type="EMBL" id="KAF0691029.1"/>
    </source>
</evidence>
<reference evidence="2" key="2">
    <citation type="submission" date="2019-06" db="EMBL/GenBank/DDBJ databases">
        <title>Genomics analysis of Aphanomyces spp. identifies a new class of oomycete effector associated with host adaptation.</title>
        <authorList>
            <person name="Gaulin E."/>
        </authorList>
    </citation>
    <scope>NUCLEOTIDE SEQUENCE</scope>
    <source>
        <strain evidence="2">CBS 578.67</strain>
    </source>
</reference>
<dbReference type="AlphaFoldDB" id="A0A485L953"/>
<dbReference type="EMBL" id="VJMH01006221">
    <property type="protein sequence ID" value="KAF0691029.1"/>
    <property type="molecule type" value="Genomic_DNA"/>
</dbReference>
<feature type="region of interest" description="Disordered" evidence="1">
    <location>
        <begin position="1"/>
        <end position="22"/>
    </location>
</feature>
<gene>
    <name evidence="3" type="primary">Aste57867_17674</name>
    <name evidence="2" type="ORF">As57867_017613</name>
    <name evidence="3" type="ORF">ASTE57867_17674</name>
</gene>
<dbReference type="OrthoDB" id="59818at2759"/>
<dbReference type="EMBL" id="CAADRA010006242">
    <property type="protein sequence ID" value="VFT94425.1"/>
    <property type="molecule type" value="Genomic_DNA"/>
</dbReference>
<keyword evidence="4" id="KW-1185">Reference proteome</keyword>
<evidence type="ECO:0000313" key="4">
    <source>
        <dbReference type="Proteomes" id="UP000332933"/>
    </source>
</evidence>
<name>A0A485L953_9STRA</name>
<reference evidence="3 4" key="1">
    <citation type="submission" date="2019-03" db="EMBL/GenBank/DDBJ databases">
        <authorList>
            <person name="Gaulin E."/>
            <person name="Dumas B."/>
        </authorList>
    </citation>
    <scope>NUCLEOTIDE SEQUENCE [LARGE SCALE GENOMIC DNA]</scope>
    <source>
        <strain evidence="3">CBS 568.67</strain>
    </source>
</reference>
<protein>
    <submittedName>
        <fullName evidence="3">Aste57867_17674 protein</fullName>
    </submittedName>
</protein>